<comment type="catalytic activity">
    <reaction evidence="10 11">
        <text>L-serine = pyruvate + NH4(+)</text>
        <dbReference type="Rhea" id="RHEA:19169"/>
        <dbReference type="ChEBI" id="CHEBI:15361"/>
        <dbReference type="ChEBI" id="CHEBI:28938"/>
        <dbReference type="ChEBI" id="CHEBI:33384"/>
        <dbReference type="EC" id="4.3.1.17"/>
    </reaction>
</comment>
<evidence type="ECO:0000256" key="5">
    <source>
        <dbReference type="ARBA" id="ARBA00022485"/>
    </source>
</evidence>
<dbReference type="GO" id="GO:0046872">
    <property type="term" value="F:metal ion binding"/>
    <property type="evidence" value="ECO:0007669"/>
    <property type="project" value="UniProtKB-KW"/>
</dbReference>
<evidence type="ECO:0000256" key="3">
    <source>
        <dbReference type="ARBA" id="ARBA00008636"/>
    </source>
</evidence>
<name>A0A9D2PSF9_9FIRM</name>
<proteinExistence type="inferred from homology"/>
<keyword evidence="8 11" id="KW-0411">Iron-sulfur</keyword>
<dbReference type="Proteomes" id="UP000823886">
    <property type="component" value="Unassembled WGS sequence"/>
</dbReference>
<evidence type="ECO:0000256" key="10">
    <source>
        <dbReference type="ARBA" id="ARBA00049406"/>
    </source>
</evidence>
<keyword evidence="9 11" id="KW-0456">Lyase</keyword>
<evidence type="ECO:0000313" key="14">
    <source>
        <dbReference type="Proteomes" id="UP000823886"/>
    </source>
</evidence>
<evidence type="ECO:0000256" key="4">
    <source>
        <dbReference type="ARBA" id="ARBA00022432"/>
    </source>
</evidence>
<comment type="pathway">
    <text evidence="2">Carbohydrate biosynthesis; gluconeogenesis.</text>
</comment>
<dbReference type="EMBL" id="DWVZ01000214">
    <property type="protein sequence ID" value="HJC64892.1"/>
    <property type="molecule type" value="Genomic_DNA"/>
</dbReference>
<keyword evidence="4 11" id="KW-0312">Gluconeogenesis</keyword>
<reference evidence="13" key="1">
    <citation type="journal article" date="2021" name="PeerJ">
        <title>Extensive microbial diversity within the chicken gut microbiome revealed by metagenomics and culture.</title>
        <authorList>
            <person name="Gilroy R."/>
            <person name="Ravi A."/>
            <person name="Getino M."/>
            <person name="Pursley I."/>
            <person name="Horton D.L."/>
            <person name="Alikhan N.F."/>
            <person name="Baker D."/>
            <person name="Gharbi K."/>
            <person name="Hall N."/>
            <person name="Watson M."/>
            <person name="Adriaenssens E.M."/>
            <person name="Foster-Nyarko E."/>
            <person name="Jarju S."/>
            <person name="Secka A."/>
            <person name="Antonio M."/>
            <person name="Oren A."/>
            <person name="Chaudhuri R.R."/>
            <person name="La Ragione R."/>
            <person name="Hildebrand F."/>
            <person name="Pallen M.J."/>
        </authorList>
    </citation>
    <scope>NUCLEOTIDE SEQUENCE</scope>
    <source>
        <strain evidence="13">ChiBcec2-3848</strain>
    </source>
</reference>
<feature type="domain" description="Serine dehydratase-like alpha subunit" evidence="12">
    <location>
        <begin position="17"/>
        <end position="276"/>
    </location>
</feature>
<evidence type="ECO:0000256" key="11">
    <source>
        <dbReference type="RuleBase" id="RU366059"/>
    </source>
</evidence>
<dbReference type="GO" id="GO:0006094">
    <property type="term" value="P:gluconeogenesis"/>
    <property type="evidence" value="ECO:0007669"/>
    <property type="project" value="UniProtKB-KW"/>
</dbReference>
<evidence type="ECO:0000256" key="2">
    <source>
        <dbReference type="ARBA" id="ARBA00004742"/>
    </source>
</evidence>
<evidence type="ECO:0000259" key="12">
    <source>
        <dbReference type="Pfam" id="PF03313"/>
    </source>
</evidence>
<keyword evidence="7 11" id="KW-0408">Iron</keyword>
<dbReference type="InterPro" id="IPR005130">
    <property type="entry name" value="Ser_deHydtase-like_asu"/>
</dbReference>
<gene>
    <name evidence="13" type="primary">sdaAA</name>
    <name evidence="13" type="ORF">H9753_14960</name>
</gene>
<dbReference type="GO" id="GO:0003941">
    <property type="term" value="F:L-serine ammonia-lyase activity"/>
    <property type="evidence" value="ECO:0007669"/>
    <property type="project" value="UniProtKB-UniRule"/>
</dbReference>
<sequence length="293" mass="30393">MEFNHGTELLELCEKLGKPISAVMKLRETEIFQTPQQEVEQKMRKALSIMKESVKAPLEEPVPSVGGLIGGEAKKLKEHYDQGKSICGTILSKASMYAMAVLEVNASMGVIVAAPTAGSSGVVPGVLLALQEEYQLPDETILNGLYTAGAVGYLLMRNASVAGAEAGCQAEVGAASAMAAAAAAEIMGGTPQMCLDAASGAMSNLLGLVCDPIAGLVEAPCQNRNSVGAANALVCAEQVLAGIRQIIPFDEMAQAMYHVGRSLPFELRESALGGCAGTPSGCSRACEIFGKEK</sequence>
<comment type="cofactor">
    <cofactor evidence="1 11">
        <name>[4Fe-4S] cluster</name>
        <dbReference type="ChEBI" id="CHEBI:49883"/>
    </cofactor>
</comment>
<organism evidence="13 14">
    <name type="scientific">Candidatus Blautia merdavium</name>
    <dbReference type="NCBI Taxonomy" id="2838494"/>
    <lineage>
        <taxon>Bacteria</taxon>
        <taxon>Bacillati</taxon>
        <taxon>Bacillota</taxon>
        <taxon>Clostridia</taxon>
        <taxon>Lachnospirales</taxon>
        <taxon>Lachnospiraceae</taxon>
        <taxon>Blautia</taxon>
    </lineage>
</organism>
<evidence type="ECO:0000256" key="1">
    <source>
        <dbReference type="ARBA" id="ARBA00001966"/>
    </source>
</evidence>
<evidence type="ECO:0000256" key="6">
    <source>
        <dbReference type="ARBA" id="ARBA00022723"/>
    </source>
</evidence>
<dbReference type="EC" id="4.3.1.17" evidence="11"/>
<dbReference type="PANTHER" id="PTHR30182:SF1">
    <property type="entry name" value="L-SERINE DEHYDRATASE 1"/>
    <property type="match status" value="1"/>
</dbReference>
<dbReference type="InterPro" id="IPR051318">
    <property type="entry name" value="Fe-S_L-Ser"/>
</dbReference>
<keyword evidence="6 11" id="KW-0479">Metal-binding</keyword>
<evidence type="ECO:0000256" key="8">
    <source>
        <dbReference type="ARBA" id="ARBA00023014"/>
    </source>
</evidence>
<dbReference type="Pfam" id="PF03313">
    <property type="entry name" value="SDH_alpha"/>
    <property type="match status" value="1"/>
</dbReference>
<dbReference type="PANTHER" id="PTHR30182">
    <property type="entry name" value="L-SERINE DEHYDRATASE"/>
    <property type="match status" value="1"/>
</dbReference>
<dbReference type="AlphaFoldDB" id="A0A9D2PSF9"/>
<dbReference type="GO" id="GO:0051539">
    <property type="term" value="F:4 iron, 4 sulfur cluster binding"/>
    <property type="evidence" value="ECO:0007669"/>
    <property type="project" value="UniProtKB-UniRule"/>
</dbReference>
<comment type="similarity">
    <text evidence="3 11">Belongs to the iron-sulfur dependent L-serine dehydratase family.</text>
</comment>
<evidence type="ECO:0000256" key="9">
    <source>
        <dbReference type="ARBA" id="ARBA00023239"/>
    </source>
</evidence>
<evidence type="ECO:0000256" key="7">
    <source>
        <dbReference type="ARBA" id="ARBA00023004"/>
    </source>
</evidence>
<keyword evidence="5 11" id="KW-0004">4Fe-4S</keyword>
<reference evidence="13" key="2">
    <citation type="submission" date="2021-04" db="EMBL/GenBank/DDBJ databases">
        <authorList>
            <person name="Gilroy R."/>
        </authorList>
    </citation>
    <scope>NUCLEOTIDE SEQUENCE</scope>
    <source>
        <strain evidence="13">ChiBcec2-3848</strain>
    </source>
</reference>
<comment type="caution">
    <text evidence="13">The sequence shown here is derived from an EMBL/GenBank/DDBJ whole genome shotgun (WGS) entry which is preliminary data.</text>
</comment>
<dbReference type="NCBIfam" id="TIGR00718">
    <property type="entry name" value="sda_alpha"/>
    <property type="match status" value="1"/>
</dbReference>
<dbReference type="InterPro" id="IPR004642">
    <property type="entry name" value="Ser_deHydtase_asu"/>
</dbReference>
<protein>
    <recommendedName>
        <fullName evidence="11">L-serine dehydratase</fullName>
        <ecNumber evidence="11">4.3.1.17</ecNumber>
    </recommendedName>
</protein>
<evidence type="ECO:0000313" key="13">
    <source>
        <dbReference type="EMBL" id="HJC64892.1"/>
    </source>
</evidence>
<accession>A0A9D2PSF9</accession>